<evidence type="ECO:0008006" key="4">
    <source>
        <dbReference type="Google" id="ProtNLM"/>
    </source>
</evidence>
<dbReference type="GO" id="GO:0006596">
    <property type="term" value="P:polyamine biosynthetic process"/>
    <property type="evidence" value="ECO:0007669"/>
    <property type="project" value="UniProtKB-KW"/>
</dbReference>
<evidence type="ECO:0000256" key="1">
    <source>
        <dbReference type="ARBA" id="ARBA00023115"/>
    </source>
</evidence>
<keyword evidence="1" id="KW-0620">Polyamine biosynthesis</keyword>
<organism evidence="2 3">
    <name type="scientific">Agrococcus baldri</name>
    <dbReference type="NCBI Taxonomy" id="153730"/>
    <lineage>
        <taxon>Bacteria</taxon>
        <taxon>Bacillati</taxon>
        <taxon>Actinomycetota</taxon>
        <taxon>Actinomycetes</taxon>
        <taxon>Micrococcales</taxon>
        <taxon>Microbacteriaceae</taxon>
        <taxon>Agrococcus</taxon>
    </lineage>
</organism>
<gene>
    <name evidence="2" type="ORF">SAMN04487783_0749</name>
</gene>
<dbReference type="Gene3D" id="3.40.50.150">
    <property type="entry name" value="Vaccinia Virus protein VP39"/>
    <property type="match status" value="1"/>
</dbReference>
<dbReference type="PANTHER" id="PTHR43317:SF1">
    <property type="entry name" value="THERMOSPERMINE SYNTHASE ACAULIS5"/>
    <property type="match status" value="1"/>
</dbReference>
<keyword evidence="3" id="KW-1185">Reference proteome</keyword>
<dbReference type="NCBIfam" id="NF037959">
    <property type="entry name" value="MFS_SpdSyn"/>
    <property type="match status" value="1"/>
</dbReference>
<dbReference type="EMBL" id="FOZN01000001">
    <property type="protein sequence ID" value="SFS03440.1"/>
    <property type="molecule type" value="Genomic_DNA"/>
</dbReference>
<dbReference type="PANTHER" id="PTHR43317">
    <property type="entry name" value="THERMOSPERMINE SYNTHASE ACAULIS5"/>
    <property type="match status" value="1"/>
</dbReference>
<dbReference type="Proteomes" id="UP000198506">
    <property type="component" value="Unassembled WGS sequence"/>
</dbReference>
<dbReference type="AlphaFoldDB" id="A0AA94KZ01"/>
<protein>
    <recommendedName>
        <fullName evidence="4">Spermidine synthase</fullName>
    </recommendedName>
</protein>
<evidence type="ECO:0000313" key="2">
    <source>
        <dbReference type="EMBL" id="SFS03440.1"/>
    </source>
</evidence>
<reference evidence="2 3" key="1">
    <citation type="submission" date="2016-10" db="EMBL/GenBank/DDBJ databases">
        <authorList>
            <person name="Varghese N."/>
            <person name="Submissions S."/>
        </authorList>
    </citation>
    <scope>NUCLEOTIDE SEQUENCE [LARGE SCALE GENOMIC DNA]</scope>
    <source>
        <strain evidence="2 3">IAM 15147</strain>
    </source>
</reference>
<comment type="caution">
    <text evidence="2">The sequence shown here is derived from an EMBL/GenBank/DDBJ whole genome shotgun (WGS) entry which is preliminary data.</text>
</comment>
<name>A0AA94KZ01_9MICO</name>
<dbReference type="SUPFAM" id="SSF53335">
    <property type="entry name" value="S-adenosyl-L-methionine-dependent methyltransferases"/>
    <property type="match status" value="1"/>
</dbReference>
<dbReference type="InterPro" id="IPR029063">
    <property type="entry name" value="SAM-dependent_MTases_sf"/>
</dbReference>
<proteinExistence type="predicted"/>
<accession>A0AA94KZ01</accession>
<dbReference type="RefSeq" id="WP_092915944.1">
    <property type="nucleotide sequence ID" value="NZ_FOZN01000001.1"/>
</dbReference>
<evidence type="ECO:0000313" key="3">
    <source>
        <dbReference type="Proteomes" id="UP000198506"/>
    </source>
</evidence>
<sequence>MTRRMLSSGREAVVEQDDTGWTLKVGGFAQSHIGVPGEAAKHTVMRWMHAAARELLTDRGGAAALHIGGGAATLPRLLQHDDPGMRQRVIELEPAIVQLVGELAPPPDGVELVVDDGRAALHAAAAASVSLVTIDVFDGGGVPAPFTSIECFGAARRALAPGGALMINSADAPPLTFVRTQLATLRAVFAHVGMITRGSTLAIRPGNIVLLASDAALPIEAIRSRLEPMRPRTMVVGWPRLERFVADTQPAPVSDATAIPYAEPLLSRFSAPGVVPASLTAPLP</sequence>